<dbReference type="PANTHER" id="PTHR30068">
    <property type="entry name" value="URONATE ISOMERASE"/>
    <property type="match status" value="1"/>
</dbReference>
<dbReference type="PANTHER" id="PTHR30068:SF4">
    <property type="entry name" value="URONATE ISOMERASE"/>
    <property type="match status" value="1"/>
</dbReference>
<dbReference type="STRING" id="526224.Bmur_2037"/>
<dbReference type="HAMAP" id="MF_00675">
    <property type="entry name" value="UxaC"/>
    <property type="match status" value="1"/>
</dbReference>
<dbReference type="GO" id="GO:0008880">
    <property type="term" value="F:glucuronate isomerase activity"/>
    <property type="evidence" value="ECO:0007669"/>
    <property type="project" value="UniProtKB-UniRule"/>
</dbReference>
<comment type="pathway">
    <text evidence="2 7">Carbohydrate metabolism; pentose and glucuronate interconversion.</text>
</comment>
<dbReference type="Gene3D" id="3.20.20.140">
    <property type="entry name" value="Metal-dependent hydrolases"/>
    <property type="match status" value="1"/>
</dbReference>
<evidence type="ECO:0000256" key="7">
    <source>
        <dbReference type="HAMAP-Rule" id="MF_00675"/>
    </source>
</evidence>
<dbReference type="GO" id="GO:0042840">
    <property type="term" value="P:D-glucuronate catabolic process"/>
    <property type="evidence" value="ECO:0007669"/>
    <property type="project" value="TreeGrafter"/>
</dbReference>
<dbReference type="Proteomes" id="UP000001915">
    <property type="component" value="Chromosome"/>
</dbReference>
<comment type="similarity">
    <text evidence="3 7">Belongs to the metallo-dependent hydrolases superfamily. Uronate isomerase family.</text>
</comment>
<proteinExistence type="inferred from homology"/>
<dbReference type="OrthoDB" id="9766564at2"/>
<comment type="catalytic activity">
    <reaction evidence="1 7">
        <text>D-glucuronate = D-fructuronate</text>
        <dbReference type="Rhea" id="RHEA:13049"/>
        <dbReference type="ChEBI" id="CHEBI:58720"/>
        <dbReference type="ChEBI" id="CHEBI:59863"/>
        <dbReference type="EC" id="5.3.1.12"/>
    </reaction>
</comment>
<evidence type="ECO:0000256" key="6">
    <source>
        <dbReference type="ARBA" id="ARBA00023235"/>
    </source>
</evidence>
<protein>
    <recommendedName>
        <fullName evidence="5 7">Uronate isomerase</fullName>
        <ecNumber evidence="4 7">5.3.1.12</ecNumber>
    </recommendedName>
    <alternativeName>
        <fullName evidence="7">Glucuronate isomerase</fullName>
    </alternativeName>
    <alternativeName>
        <fullName evidence="7">Uronic isomerase</fullName>
    </alternativeName>
</protein>
<dbReference type="Gene3D" id="1.10.2020.10">
    <property type="entry name" value="uronate isomerase, domain 2, chain A"/>
    <property type="match status" value="1"/>
</dbReference>
<evidence type="ECO:0000256" key="2">
    <source>
        <dbReference type="ARBA" id="ARBA00004892"/>
    </source>
</evidence>
<dbReference type="InterPro" id="IPR003766">
    <property type="entry name" value="Uronate_isomerase"/>
</dbReference>
<dbReference type="NCBIfam" id="NF002794">
    <property type="entry name" value="PRK02925.1"/>
    <property type="match status" value="1"/>
</dbReference>
<dbReference type="eggNOG" id="COG1904">
    <property type="taxonomic scope" value="Bacteria"/>
</dbReference>
<sequence>MRNFMDKDFLLYNDTAKILFHDYASKCPIFDYHCHLSPKEIAENKKFNNLTEIWLYGDHYKWRMMRANGIDEKFITGDAEDYDKFRAWVKTVPNLIGNPLYHWSHLELQRYFDIYEIINENNADIIWKKANEKLQNMTVKDILKKFKVHTIGTTDDPIDDLEYHKLINEGKAQIGKIDTNIVPSFRPDKAINIEMPDFSEYIKKLEKASSVNIKDIKSLVEALYNRINYFKTLGCVSSDCSLSLVPFDLDDENNIDAIFQKAMNKEKLSLEEIEKYKTYILIKLTQKYKEANLVMQIHISAMRNNNEVMFKKLGADTGYDSVGDSNIIEKLSSLLKTANNNGGLPKIIFYSLNNKDYYPLSTLMGCFQDEGIKGKMQLGSAWWFLDNKDGMEEQLKVLANSGSLALFVGMLTDSRSFLSYSRHEYFRRILCNLIGKWAKDGEVPNDIKYLGTIIENICFNNSNIYFNS</sequence>
<reference evidence="8 9" key="1">
    <citation type="journal article" date="2010" name="Stand. Genomic Sci.">
        <title>Complete genome sequence of Brachyspira murdochii type strain (56-150).</title>
        <authorList>
            <person name="Pati A."/>
            <person name="Sikorski J."/>
            <person name="Gronow S."/>
            <person name="Munk C."/>
            <person name="Lapidus A."/>
            <person name="Copeland A."/>
            <person name="Glavina Del Tio T."/>
            <person name="Nolan M."/>
            <person name="Lucas S."/>
            <person name="Chen F."/>
            <person name="Tice H."/>
            <person name="Cheng J.F."/>
            <person name="Han C."/>
            <person name="Detter J.C."/>
            <person name="Bruce D."/>
            <person name="Tapia R."/>
            <person name="Goodwin L."/>
            <person name="Pitluck S."/>
            <person name="Liolios K."/>
            <person name="Ivanova N."/>
            <person name="Mavromatis K."/>
            <person name="Mikhailova N."/>
            <person name="Chen A."/>
            <person name="Palaniappan K."/>
            <person name="Land M."/>
            <person name="Hauser L."/>
            <person name="Chang Y.J."/>
            <person name="Jeffries C.D."/>
            <person name="Spring S."/>
            <person name="Rohde M."/>
            <person name="Goker M."/>
            <person name="Bristow J."/>
            <person name="Eisen J.A."/>
            <person name="Markowitz V."/>
            <person name="Hugenholtz P."/>
            <person name="Kyrpides N.C."/>
            <person name="Klenk H.P."/>
        </authorList>
    </citation>
    <scope>NUCLEOTIDE SEQUENCE [LARGE SCALE GENOMIC DNA]</scope>
    <source>
        <strain evidence="9">ATCC 51284 / DSM 12563 / 56-150</strain>
    </source>
</reference>
<dbReference type="Pfam" id="PF02614">
    <property type="entry name" value="UxaC"/>
    <property type="match status" value="1"/>
</dbReference>
<evidence type="ECO:0000256" key="4">
    <source>
        <dbReference type="ARBA" id="ARBA00012546"/>
    </source>
</evidence>
<dbReference type="EMBL" id="CP001959">
    <property type="protein sequence ID" value="ADG72114.1"/>
    <property type="molecule type" value="Genomic_DNA"/>
</dbReference>
<dbReference type="EC" id="5.3.1.12" evidence="4 7"/>
<dbReference type="UniPathway" id="UPA00246"/>
<gene>
    <name evidence="7" type="primary">uxaC</name>
    <name evidence="8" type="ordered locus">Bmur_2037</name>
</gene>
<evidence type="ECO:0000313" key="9">
    <source>
        <dbReference type="Proteomes" id="UP000001915"/>
    </source>
</evidence>
<dbReference type="HOGENOM" id="CLU_044465_1_0_12"/>
<keyword evidence="6 7" id="KW-0413">Isomerase</keyword>
<name>D5U3N2_BRAM5</name>
<comment type="catalytic activity">
    <reaction evidence="7">
        <text>aldehydo-D-galacturonate = keto-D-tagaturonate</text>
        <dbReference type="Rhea" id="RHEA:27702"/>
        <dbReference type="ChEBI" id="CHEBI:12952"/>
        <dbReference type="ChEBI" id="CHEBI:17886"/>
    </reaction>
</comment>
<dbReference type="KEGG" id="brm:Bmur_2037"/>
<dbReference type="SUPFAM" id="SSF51556">
    <property type="entry name" value="Metallo-dependent hydrolases"/>
    <property type="match status" value="1"/>
</dbReference>
<dbReference type="GO" id="GO:0019698">
    <property type="term" value="P:D-galacturonate catabolic process"/>
    <property type="evidence" value="ECO:0007669"/>
    <property type="project" value="TreeGrafter"/>
</dbReference>
<evidence type="ECO:0000313" key="8">
    <source>
        <dbReference type="EMBL" id="ADG72114.1"/>
    </source>
</evidence>
<accession>D5U3N2</accession>
<dbReference type="InterPro" id="IPR032466">
    <property type="entry name" value="Metal_Hydrolase"/>
</dbReference>
<dbReference type="AlphaFoldDB" id="D5U3N2"/>
<organism evidence="8 9">
    <name type="scientific">Brachyspira murdochii (strain ATCC 51284 / DSM 12563 / 56-150)</name>
    <name type="common">Serpulina murdochii</name>
    <dbReference type="NCBI Taxonomy" id="526224"/>
    <lineage>
        <taxon>Bacteria</taxon>
        <taxon>Pseudomonadati</taxon>
        <taxon>Spirochaetota</taxon>
        <taxon>Spirochaetia</taxon>
        <taxon>Brachyspirales</taxon>
        <taxon>Brachyspiraceae</taxon>
        <taxon>Brachyspira</taxon>
    </lineage>
</organism>
<evidence type="ECO:0000256" key="1">
    <source>
        <dbReference type="ARBA" id="ARBA00001165"/>
    </source>
</evidence>
<dbReference type="RefSeq" id="WP_013114486.1">
    <property type="nucleotide sequence ID" value="NC_014150.1"/>
</dbReference>
<evidence type="ECO:0000256" key="5">
    <source>
        <dbReference type="ARBA" id="ARBA00020555"/>
    </source>
</evidence>
<evidence type="ECO:0000256" key="3">
    <source>
        <dbReference type="ARBA" id="ARBA00008397"/>
    </source>
</evidence>